<dbReference type="GO" id="GO:0005634">
    <property type="term" value="C:nucleus"/>
    <property type="evidence" value="ECO:0007669"/>
    <property type="project" value="TreeGrafter"/>
</dbReference>
<dbReference type="PROSITE" id="PS50102">
    <property type="entry name" value="RRM"/>
    <property type="match status" value="2"/>
</dbReference>
<evidence type="ECO:0000256" key="2">
    <source>
        <dbReference type="ARBA" id="ARBA00022737"/>
    </source>
</evidence>
<keyword evidence="4" id="KW-0744">Spermatogenesis</keyword>
<feature type="domain" description="RRM" evidence="11">
    <location>
        <begin position="141"/>
        <end position="238"/>
    </location>
</feature>
<evidence type="ECO:0000313" key="13">
    <source>
        <dbReference type="WBParaSite" id="MBELARI_LOCUS4528"/>
    </source>
</evidence>
<dbReference type="SUPFAM" id="SSF54928">
    <property type="entry name" value="RNA-binding domain, RBD"/>
    <property type="match status" value="1"/>
</dbReference>
<dbReference type="CDD" id="cd19757">
    <property type="entry name" value="Bbox1"/>
    <property type="match status" value="1"/>
</dbReference>
<feature type="compositionally biased region" description="Basic residues" evidence="10">
    <location>
        <begin position="420"/>
        <end position="430"/>
    </location>
</feature>
<dbReference type="WBParaSite" id="MBELARI_LOCUS4528">
    <property type="protein sequence ID" value="MBELARI_LOCUS4528"/>
    <property type="gene ID" value="MBELARI_LOCUS4528"/>
</dbReference>
<keyword evidence="5 9" id="KW-0694">RNA-binding</keyword>
<sequence>MHHHYLLRITFINQAGLSQIVCHLPSLALVERSPDGGYIIPQLYDEGYGSNKTSPAKDMQAVRKCWPESPTFVPRHEELPMGPMLKSHYGFNAFNQVQLNEGPIMDHQRASFNNHYYALLGGGDSLSPQMPIPCGAEIYARKVFIGGLPIDVKEADIYNTFRHFGKMIIDWPRRSEKETVAAATSARTMSGYVFLVYESEASVQMLVNKCYKDNDKLFLLVSSLTMRNKPVQVRPWKLSDTDYIVDKNAKMWARRTVFIGGLPRPTRACDLAAAIEDLYGHVAYVGIDIDPELKYPKGAARVVFFTSESLVAAISGKYVHIPHSEVQKRLEIKPYVMDEQMCDECEGRRCAGRYAPYFCGDFDCMQYFCEICWDMVHTDEDHKFDHKPLVRCGEQTKQLARPPHHGPQHGAARNGSVGHHSLRSRHGHYF</sequence>
<keyword evidence="1" id="KW-0217">Developmental protein</keyword>
<dbReference type="InterPro" id="IPR012677">
    <property type="entry name" value="Nucleotide-bd_a/b_plait_sf"/>
</dbReference>
<dbReference type="Pfam" id="PF16367">
    <property type="entry name" value="RRM_7"/>
    <property type="match status" value="1"/>
</dbReference>
<dbReference type="GO" id="GO:0003730">
    <property type="term" value="F:mRNA 3'-UTR binding"/>
    <property type="evidence" value="ECO:0007669"/>
    <property type="project" value="InterPro"/>
</dbReference>
<evidence type="ECO:0000259" key="11">
    <source>
        <dbReference type="PROSITE" id="PS50102"/>
    </source>
</evidence>
<dbReference type="GO" id="GO:0007283">
    <property type="term" value="P:spermatogenesis"/>
    <property type="evidence" value="ECO:0007669"/>
    <property type="project" value="UniProtKB-KW"/>
</dbReference>
<evidence type="ECO:0000256" key="6">
    <source>
        <dbReference type="ARBA" id="ARBA00058170"/>
    </source>
</evidence>
<keyword evidence="12" id="KW-1185">Reference proteome</keyword>
<dbReference type="FunFam" id="4.10.640.40:FF:000001">
    <property type="entry name" value="Cytoplasmic polyadenylation element-binding 2 isoform X2"/>
    <property type="match status" value="1"/>
</dbReference>
<dbReference type="GO" id="GO:0000900">
    <property type="term" value="F:mRNA regulatory element binding translation repressor activity"/>
    <property type="evidence" value="ECO:0007669"/>
    <property type="project" value="TreeGrafter"/>
</dbReference>
<dbReference type="GO" id="GO:0008135">
    <property type="term" value="F:translation factor activity, RNA binding"/>
    <property type="evidence" value="ECO:0007669"/>
    <property type="project" value="TreeGrafter"/>
</dbReference>
<dbReference type="GO" id="GO:0043005">
    <property type="term" value="C:neuron projection"/>
    <property type="evidence" value="ECO:0007669"/>
    <property type="project" value="TreeGrafter"/>
</dbReference>
<dbReference type="FunFam" id="3.30.70.330:FF:001423">
    <property type="entry name" value="Feminization Of Germline"/>
    <property type="match status" value="1"/>
</dbReference>
<evidence type="ECO:0000256" key="1">
    <source>
        <dbReference type="ARBA" id="ARBA00022473"/>
    </source>
</evidence>
<evidence type="ECO:0000256" key="3">
    <source>
        <dbReference type="ARBA" id="ARBA00022782"/>
    </source>
</evidence>
<dbReference type="PANTHER" id="PTHR12566:SF17">
    <property type="entry name" value="CYTOPLASMIC POLYADENYLATION ELEMENT-BINDING PROTEIN 1"/>
    <property type="match status" value="1"/>
</dbReference>
<dbReference type="CDD" id="cd12724">
    <property type="entry name" value="RRM1_CPEB2_like"/>
    <property type="match status" value="1"/>
</dbReference>
<dbReference type="InterPro" id="IPR000504">
    <property type="entry name" value="RRM_dom"/>
</dbReference>
<dbReference type="GO" id="GO:0005737">
    <property type="term" value="C:cytoplasm"/>
    <property type="evidence" value="ECO:0007669"/>
    <property type="project" value="TreeGrafter"/>
</dbReference>
<organism evidence="12 13">
    <name type="scientific">Mesorhabditis belari</name>
    <dbReference type="NCBI Taxonomy" id="2138241"/>
    <lineage>
        <taxon>Eukaryota</taxon>
        <taxon>Metazoa</taxon>
        <taxon>Ecdysozoa</taxon>
        <taxon>Nematoda</taxon>
        <taxon>Chromadorea</taxon>
        <taxon>Rhabditida</taxon>
        <taxon>Rhabditina</taxon>
        <taxon>Rhabditomorpha</taxon>
        <taxon>Rhabditoidea</taxon>
        <taxon>Rhabditidae</taxon>
        <taxon>Mesorhabditinae</taxon>
        <taxon>Mesorhabditis</taxon>
    </lineage>
</organism>
<feature type="domain" description="RRM" evidence="11">
    <location>
        <begin position="255"/>
        <end position="326"/>
    </location>
</feature>
<comment type="function">
    <text evidence="6">Cytoplasmic polyadenylation element binding protein that binds to and regulates the translation of specific mRNAs. Essential for progression through meiosis. Involved in spermatogenesis.</text>
</comment>
<dbReference type="Proteomes" id="UP000887575">
    <property type="component" value="Unassembled WGS sequence"/>
</dbReference>
<dbReference type="InterPro" id="IPR034819">
    <property type="entry name" value="CPEB"/>
</dbReference>
<dbReference type="SMART" id="SM00360">
    <property type="entry name" value="RRM"/>
    <property type="match status" value="2"/>
</dbReference>
<reference evidence="13" key="1">
    <citation type="submission" date="2024-02" db="UniProtKB">
        <authorList>
            <consortium name="WormBaseParasite"/>
        </authorList>
    </citation>
    <scope>IDENTIFICATION</scope>
</reference>
<dbReference type="InterPro" id="IPR032296">
    <property type="entry name" value="CEBP_ZZ"/>
</dbReference>
<accession>A0AAF3J9C1</accession>
<proteinExistence type="predicted"/>
<dbReference type="InterPro" id="IPR035979">
    <property type="entry name" value="RBD_domain_sf"/>
</dbReference>
<dbReference type="GO" id="GO:0045202">
    <property type="term" value="C:synapse"/>
    <property type="evidence" value="ECO:0007669"/>
    <property type="project" value="TreeGrafter"/>
</dbReference>
<dbReference type="Gene3D" id="4.10.640.40">
    <property type="entry name" value="Cytoplasmic polyadenylation element-binding protein, ZZ domain"/>
    <property type="match status" value="1"/>
</dbReference>
<dbReference type="GO" id="GO:0043022">
    <property type="term" value="F:ribosome binding"/>
    <property type="evidence" value="ECO:0007669"/>
    <property type="project" value="TreeGrafter"/>
</dbReference>
<feature type="region of interest" description="Disordered" evidence="10">
    <location>
        <begin position="397"/>
        <end position="430"/>
    </location>
</feature>
<dbReference type="Gene3D" id="3.30.70.330">
    <property type="match status" value="2"/>
</dbReference>
<dbReference type="GO" id="GO:2000766">
    <property type="term" value="P:negative regulation of cytoplasmic translation"/>
    <property type="evidence" value="ECO:0007669"/>
    <property type="project" value="TreeGrafter"/>
</dbReference>
<keyword evidence="3" id="KW-0221">Differentiation</keyword>
<name>A0AAF3J9C1_9BILA</name>
<evidence type="ECO:0000313" key="12">
    <source>
        <dbReference type="Proteomes" id="UP000887575"/>
    </source>
</evidence>
<dbReference type="AlphaFoldDB" id="A0AAF3J9C1"/>
<dbReference type="InterPro" id="IPR038446">
    <property type="entry name" value="CEBP_ZZ_sf"/>
</dbReference>
<evidence type="ECO:0000256" key="7">
    <source>
        <dbReference type="ARBA" id="ARBA00065903"/>
    </source>
</evidence>
<dbReference type="PANTHER" id="PTHR12566">
    <property type="entry name" value="CYTOPLASMIC POLYADENYLATION ELEMENT BINDING PROTEIN CPEB"/>
    <property type="match status" value="1"/>
</dbReference>
<evidence type="ECO:0000256" key="8">
    <source>
        <dbReference type="ARBA" id="ARBA00070028"/>
    </source>
</evidence>
<comment type="subunit">
    <text evidence="7">Interacts with fbf-1.</text>
</comment>
<dbReference type="GO" id="GO:0030154">
    <property type="term" value="P:cell differentiation"/>
    <property type="evidence" value="ECO:0007669"/>
    <property type="project" value="UniProtKB-KW"/>
</dbReference>
<evidence type="ECO:0000256" key="9">
    <source>
        <dbReference type="PROSITE-ProRule" id="PRU00176"/>
    </source>
</evidence>
<evidence type="ECO:0000256" key="5">
    <source>
        <dbReference type="ARBA" id="ARBA00022884"/>
    </source>
</evidence>
<evidence type="ECO:0000256" key="4">
    <source>
        <dbReference type="ARBA" id="ARBA00022871"/>
    </source>
</evidence>
<evidence type="ECO:0000256" key="10">
    <source>
        <dbReference type="SAM" id="MobiDB-lite"/>
    </source>
</evidence>
<protein>
    <recommendedName>
        <fullName evidence="8">Cytoplasmic polyadenylation element-binding protein 1</fullName>
    </recommendedName>
</protein>
<keyword evidence="2" id="KW-0677">Repeat</keyword>
<dbReference type="Pfam" id="PF16366">
    <property type="entry name" value="CEBP_ZZ"/>
    <property type="match status" value="1"/>
</dbReference>